<evidence type="ECO:0000259" key="1">
    <source>
        <dbReference type="Pfam" id="PF00496"/>
    </source>
</evidence>
<organism evidence="2 3">
    <name type="scientific">Vibrio ulleungensis</name>
    <dbReference type="NCBI Taxonomy" id="2807619"/>
    <lineage>
        <taxon>Bacteria</taxon>
        <taxon>Pseudomonadati</taxon>
        <taxon>Pseudomonadota</taxon>
        <taxon>Gammaproteobacteria</taxon>
        <taxon>Vibrionales</taxon>
        <taxon>Vibrionaceae</taxon>
        <taxon>Vibrio</taxon>
    </lineage>
</organism>
<gene>
    <name evidence="2" type="ORF">JQC93_10795</name>
</gene>
<dbReference type="Gene3D" id="3.90.76.10">
    <property type="entry name" value="Dipeptide-binding Protein, Domain 1"/>
    <property type="match status" value="1"/>
</dbReference>
<dbReference type="PROSITE" id="PS51257">
    <property type="entry name" value="PROKAR_LIPOPROTEIN"/>
    <property type="match status" value="1"/>
</dbReference>
<dbReference type="Pfam" id="PF00496">
    <property type="entry name" value="SBP_bac_5"/>
    <property type="match status" value="1"/>
</dbReference>
<dbReference type="PIRSF" id="PIRSF002741">
    <property type="entry name" value="MppA"/>
    <property type="match status" value="1"/>
</dbReference>
<dbReference type="SUPFAM" id="SSF53850">
    <property type="entry name" value="Periplasmic binding protein-like II"/>
    <property type="match status" value="1"/>
</dbReference>
<dbReference type="CDD" id="cd08493">
    <property type="entry name" value="PBP2_DppA_like"/>
    <property type="match status" value="1"/>
</dbReference>
<dbReference type="InterPro" id="IPR039424">
    <property type="entry name" value="SBP_5"/>
</dbReference>
<keyword evidence="3" id="KW-1185">Reference proteome</keyword>
<dbReference type="InterPro" id="IPR000914">
    <property type="entry name" value="SBP_5_dom"/>
</dbReference>
<dbReference type="RefSeq" id="WP_205158434.1">
    <property type="nucleotide sequence ID" value="NZ_JAFEUM010000003.1"/>
</dbReference>
<name>A0ABS2HIQ1_9VIBR</name>
<dbReference type="InterPro" id="IPR030678">
    <property type="entry name" value="Peptide/Ni-bd"/>
</dbReference>
<proteinExistence type="predicted"/>
<dbReference type="Gene3D" id="3.40.190.10">
    <property type="entry name" value="Periplasmic binding protein-like II"/>
    <property type="match status" value="1"/>
</dbReference>
<dbReference type="Proteomes" id="UP000809621">
    <property type="component" value="Unassembled WGS sequence"/>
</dbReference>
<comment type="caution">
    <text evidence="2">The sequence shown here is derived from an EMBL/GenBank/DDBJ whole genome shotgun (WGS) entry which is preliminary data.</text>
</comment>
<dbReference type="EMBL" id="JAFEUM010000003">
    <property type="protein sequence ID" value="MBM7036889.1"/>
    <property type="molecule type" value="Genomic_DNA"/>
</dbReference>
<evidence type="ECO:0000313" key="2">
    <source>
        <dbReference type="EMBL" id="MBM7036889.1"/>
    </source>
</evidence>
<accession>A0ABS2HIQ1</accession>
<dbReference type="PANTHER" id="PTHR30290:SF28">
    <property type="entry name" value="ABC TRANSPORTER PERIPLASMIC-BINDING PROTEIN SAPA-RELATED"/>
    <property type="match status" value="1"/>
</dbReference>
<protein>
    <submittedName>
        <fullName evidence="2">ABC transporter substrate-binding protein</fullName>
    </submittedName>
</protein>
<dbReference type="PANTHER" id="PTHR30290">
    <property type="entry name" value="PERIPLASMIC BINDING COMPONENT OF ABC TRANSPORTER"/>
    <property type="match status" value="1"/>
</dbReference>
<sequence length="542" mass="61695">MTSNLRWQPIGLLLIAVAFLMGCTDNSQVERVRQEGFIYCGQGSPRFFNPQLVDNDIATEALSPQLFDALLQFDSKTMEPSPHLAQSWTVSEDGREYTFELRRDVHFHHTPWFTPTRTMNAQDVVFSFKRIIDSQHPYHYVNSASYPWFAAINFSNTLDDVIALSDHKVLFKLSKADNTFLSNLSTVYPVIHSAEYANQLAALDEKHIIDTHPVGTGSFKLKEFKHHDYIRLTRNENYWKSPAKMQQVVFDVSSRGTGSLSKLLSNQCDVLYSPIMSQVPVIREHTELELVKVPAMNISFIALQTSNPKLNHPDIRKALSLAINRENIIDTVYFDNGEAAYSLLPSGSWASNRDTIAVRFDPNYASALLAEHLNGQPLNLTLWVPASELSYHPSPRKVAELVQSDFADVGVNLSVVFEDRVQRNHRHSSQQYDMVLSSWNADTPDPDNFFRPLLSCDANSAGLNVSTWCNPDFDFLLDLAKETTESRYRKNLYYQAQVIVNDEVPLIPLAHGVQFQAKHYSIEGLRVSPFNTESFENVYREY</sequence>
<feature type="domain" description="Solute-binding protein family 5" evidence="1">
    <location>
        <begin position="79"/>
        <end position="459"/>
    </location>
</feature>
<dbReference type="Gene3D" id="3.10.105.10">
    <property type="entry name" value="Dipeptide-binding Protein, Domain 3"/>
    <property type="match status" value="1"/>
</dbReference>
<evidence type="ECO:0000313" key="3">
    <source>
        <dbReference type="Proteomes" id="UP000809621"/>
    </source>
</evidence>
<reference evidence="2 3" key="1">
    <citation type="submission" date="2021-02" db="EMBL/GenBank/DDBJ databases">
        <authorList>
            <person name="Park J.-S."/>
        </authorList>
    </citation>
    <scope>NUCLEOTIDE SEQUENCE [LARGE SCALE GENOMIC DNA]</scope>
    <source>
        <strain evidence="2 3">188UL20-2</strain>
    </source>
</reference>